<evidence type="ECO:0000259" key="5">
    <source>
        <dbReference type="PROSITE" id="PS51700"/>
    </source>
</evidence>
<dbReference type="GO" id="GO:0072686">
    <property type="term" value="C:mitotic spindle"/>
    <property type="evidence" value="ECO:0007669"/>
    <property type="project" value="TreeGrafter"/>
</dbReference>
<dbReference type="Proteomes" id="UP001381693">
    <property type="component" value="Unassembled WGS sequence"/>
</dbReference>
<dbReference type="InterPro" id="IPR005314">
    <property type="entry name" value="Peptidase_C50"/>
</dbReference>
<comment type="caution">
    <text evidence="6">The sequence shown here is derived from an EMBL/GenBank/DDBJ whole genome shotgun (WGS) entry which is preliminary data.</text>
</comment>
<reference evidence="6 7" key="1">
    <citation type="submission" date="2023-11" db="EMBL/GenBank/DDBJ databases">
        <title>Halocaridina rubra genome assembly.</title>
        <authorList>
            <person name="Smith C."/>
        </authorList>
    </citation>
    <scope>NUCLEOTIDE SEQUENCE [LARGE SCALE GENOMIC DNA]</scope>
    <source>
        <strain evidence="6">EP-1</strain>
        <tissue evidence="6">Whole</tissue>
    </source>
</reference>
<proteinExistence type="predicted"/>
<keyword evidence="7" id="KW-1185">Reference proteome</keyword>
<dbReference type="Pfam" id="PF03568">
    <property type="entry name" value="Separin_C"/>
    <property type="match status" value="1"/>
</dbReference>
<evidence type="ECO:0000256" key="2">
    <source>
        <dbReference type="ARBA" id="ARBA00012489"/>
    </source>
</evidence>
<dbReference type="GO" id="GO:0005737">
    <property type="term" value="C:cytoplasm"/>
    <property type="evidence" value="ECO:0007669"/>
    <property type="project" value="TreeGrafter"/>
</dbReference>
<evidence type="ECO:0000313" key="6">
    <source>
        <dbReference type="EMBL" id="KAK7087014.1"/>
    </source>
</evidence>
<comment type="catalytic activity">
    <reaction evidence="1">
        <text>All bonds known to be hydrolyzed by this endopeptidase have arginine in P1 and an acidic residue in P4. P6 is often occupied by an acidic residue or by a hydroxy-amino-acid residue, the phosphorylation of which enhances cleavage.</text>
        <dbReference type="EC" id="3.4.22.49"/>
    </reaction>
</comment>
<evidence type="ECO:0000256" key="4">
    <source>
        <dbReference type="ARBA" id="ARBA00022829"/>
    </source>
</evidence>
<dbReference type="GO" id="GO:0005634">
    <property type="term" value="C:nucleus"/>
    <property type="evidence" value="ECO:0007669"/>
    <property type="project" value="InterPro"/>
</dbReference>
<organism evidence="6 7">
    <name type="scientific">Halocaridina rubra</name>
    <name type="common">Hawaiian red shrimp</name>
    <dbReference type="NCBI Taxonomy" id="373956"/>
    <lineage>
        <taxon>Eukaryota</taxon>
        <taxon>Metazoa</taxon>
        <taxon>Ecdysozoa</taxon>
        <taxon>Arthropoda</taxon>
        <taxon>Crustacea</taxon>
        <taxon>Multicrustacea</taxon>
        <taxon>Malacostraca</taxon>
        <taxon>Eumalacostraca</taxon>
        <taxon>Eucarida</taxon>
        <taxon>Decapoda</taxon>
        <taxon>Pleocyemata</taxon>
        <taxon>Caridea</taxon>
        <taxon>Atyoidea</taxon>
        <taxon>Atyidae</taxon>
        <taxon>Halocaridina</taxon>
    </lineage>
</organism>
<gene>
    <name evidence="6" type="ORF">SK128_011355</name>
</gene>
<keyword evidence="4" id="KW-0159">Chromosome partition</keyword>
<name>A0AAN9AHP3_HALRR</name>
<evidence type="ECO:0000313" key="7">
    <source>
        <dbReference type="Proteomes" id="UP001381693"/>
    </source>
</evidence>
<dbReference type="PROSITE" id="PS51700">
    <property type="entry name" value="SEPARIN"/>
    <property type="match status" value="1"/>
</dbReference>
<dbReference type="GO" id="GO:0051307">
    <property type="term" value="P:meiotic chromosome separation"/>
    <property type="evidence" value="ECO:0007669"/>
    <property type="project" value="TreeGrafter"/>
</dbReference>
<protein>
    <recommendedName>
        <fullName evidence="2">separase</fullName>
        <ecNumber evidence="2">3.4.22.49</ecNumber>
    </recommendedName>
</protein>
<dbReference type="AlphaFoldDB" id="A0AAN9AHP3"/>
<dbReference type="GO" id="GO:0006508">
    <property type="term" value="P:proteolysis"/>
    <property type="evidence" value="ECO:0007669"/>
    <property type="project" value="InterPro"/>
</dbReference>
<evidence type="ECO:0000256" key="3">
    <source>
        <dbReference type="ARBA" id="ARBA00022801"/>
    </source>
</evidence>
<dbReference type="PANTHER" id="PTHR12792">
    <property type="entry name" value="EXTRA SPINDLE POLES 1-RELATED"/>
    <property type="match status" value="1"/>
</dbReference>
<dbReference type="GO" id="GO:0004197">
    <property type="term" value="F:cysteine-type endopeptidase activity"/>
    <property type="evidence" value="ECO:0007669"/>
    <property type="project" value="InterPro"/>
</dbReference>
<dbReference type="EMBL" id="JAXCGZ010000021">
    <property type="protein sequence ID" value="KAK7087014.1"/>
    <property type="molecule type" value="Genomic_DNA"/>
</dbReference>
<keyword evidence="3" id="KW-0378">Hydrolase</keyword>
<dbReference type="InterPro" id="IPR030397">
    <property type="entry name" value="SEPARIN_core_dom"/>
</dbReference>
<sequence length="517" mass="58418">MPDSYTCSTIHVKTSLLSANFHLIHTVAIHSTTPLYQLCHTLSLNKFWLLNRGYVIFFNHSDWTVVQITVQSNDETHFRKIGSPLPTPPLYIARCSCGPKPTVTLQVVPSPHREGVRGIIQEMGLIKQENKLITKDYRDQQEKYWEKREEMVNRLKCVVRSMDAAWLRYWCCLLLGGLEPRDQKILEDTTTHILSSLKISLTSHQHLLLQCLISCPDPDQRAVSYEGGLTLCLQAGIAAVLGESVRSSRVKDVYNAVKNEKATLDKLRTAERNPIILILDKDIVSLPWEMTWVLQNQAVTRMPSLRMLYILYQHHSCKSDSVLVKGINPNRAFYVLDPENNLPRTRKRLEGILDETGWPGVTAQTPSHEIFKEALSNQDMFVYIGHGSGSKYMPGEIVESAECRAVVLLYGCSSVGLLPNGQIPDPWGAVMNYLVAYCPCVIGMLWDVTDKETDMLTMEMLQTMRGLSTAEGTTMENPPSDLPLLVSQARSKRNWYFSRAALSVYGLPLHIAHNFDS</sequence>
<dbReference type="EC" id="3.4.22.49" evidence="2"/>
<evidence type="ECO:0000256" key="1">
    <source>
        <dbReference type="ARBA" id="ARBA00000451"/>
    </source>
</evidence>
<dbReference type="PANTHER" id="PTHR12792:SF0">
    <property type="entry name" value="SEPARIN"/>
    <property type="match status" value="1"/>
</dbReference>
<accession>A0AAN9AHP3</accession>
<feature type="domain" description="Peptidase C50" evidence="5">
    <location>
        <begin position="329"/>
        <end position="423"/>
    </location>
</feature>